<dbReference type="PROSITE" id="PS51186">
    <property type="entry name" value="GNAT"/>
    <property type="match status" value="1"/>
</dbReference>
<protein>
    <submittedName>
        <fullName evidence="2">Acetyltransferase</fullName>
    </submittedName>
</protein>
<name>A0A919GBN5_9ACTN</name>
<dbReference type="AlphaFoldDB" id="A0A919GBN5"/>
<evidence type="ECO:0000259" key="1">
    <source>
        <dbReference type="PROSITE" id="PS51186"/>
    </source>
</evidence>
<evidence type="ECO:0000313" key="2">
    <source>
        <dbReference type="EMBL" id="GHH81707.1"/>
    </source>
</evidence>
<reference evidence="2" key="1">
    <citation type="journal article" date="2014" name="Int. J. Syst. Evol. Microbiol.">
        <title>Complete genome sequence of Corynebacterium casei LMG S-19264T (=DSM 44701T), isolated from a smear-ripened cheese.</title>
        <authorList>
            <consortium name="US DOE Joint Genome Institute (JGI-PGF)"/>
            <person name="Walter F."/>
            <person name="Albersmeier A."/>
            <person name="Kalinowski J."/>
            <person name="Ruckert C."/>
        </authorList>
    </citation>
    <scope>NUCLEOTIDE SEQUENCE</scope>
    <source>
        <strain evidence="2">JCM 4646</strain>
    </source>
</reference>
<keyword evidence="3" id="KW-1185">Reference proteome</keyword>
<gene>
    <name evidence="2" type="ORF">GCM10018781_64910</name>
</gene>
<dbReference type="InterPro" id="IPR016181">
    <property type="entry name" value="Acyl_CoA_acyltransferase"/>
</dbReference>
<dbReference type="InterPro" id="IPR000182">
    <property type="entry name" value="GNAT_dom"/>
</dbReference>
<dbReference type="InterPro" id="IPR051908">
    <property type="entry name" value="Ribosomal_N-acetyltransferase"/>
</dbReference>
<dbReference type="GO" id="GO:0008999">
    <property type="term" value="F:protein-N-terminal-alanine acetyltransferase activity"/>
    <property type="evidence" value="ECO:0007669"/>
    <property type="project" value="TreeGrafter"/>
</dbReference>
<dbReference type="EMBL" id="BNBO01000054">
    <property type="protein sequence ID" value="GHH81707.1"/>
    <property type="molecule type" value="Genomic_DNA"/>
</dbReference>
<dbReference type="Gene3D" id="3.40.630.30">
    <property type="match status" value="1"/>
</dbReference>
<dbReference type="SUPFAM" id="SSF55729">
    <property type="entry name" value="Acyl-CoA N-acyltransferases (Nat)"/>
    <property type="match status" value="1"/>
</dbReference>
<sequence>MTTGGIARQVVLRAAATAAGPALLLRRWTTADADALVEAYRDPVLRAWTRLGVPDAGAAVRWVEAQRTGWEGGGRLSFAVVEEEPGGGRVAGNVVLKRPEPAGPAGEVGYWTAAHARGRGVAPRALQVLTDWVFETFAGQGLEYLELMHQVDNTASCRVAEKAGYGFERVLPAVPPFPRDGHLHLRWATGGPVPG</sequence>
<organism evidence="2 3">
    <name type="scientific">Kitasatospora indigofera</name>
    <dbReference type="NCBI Taxonomy" id="67307"/>
    <lineage>
        <taxon>Bacteria</taxon>
        <taxon>Bacillati</taxon>
        <taxon>Actinomycetota</taxon>
        <taxon>Actinomycetes</taxon>
        <taxon>Kitasatosporales</taxon>
        <taxon>Streptomycetaceae</taxon>
        <taxon>Kitasatospora</taxon>
    </lineage>
</organism>
<comment type="caution">
    <text evidence="2">The sequence shown here is derived from an EMBL/GenBank/DDBJ whole genome shotgun (WGS) entry which is preliminary data.</text>
</comment>
<dbReference type="RefSeq" id="WP_190214487.1">
    <property type="nucleotide sequence ID" value="NZ_BNBO01000054.1"/>
</dbReference>
<reference evidence="2" key="2">
    <citation type="submission" date="2020-09" db="EMBL/GenBank/DDBJ databases">
        <authorList>
            <person name="Sun Q."/>
            <person name="Ohkuma M."/>
        </authorList>
    </citation>
    <scope>NUCLEOTIDE SEQUENCE</scope>
    <source>
        <strain evidence="2">JCM 4646</strain>
    </source>
</reference>
<proteinExistence type="predicted"/>
<evidence type="ECO:0000313" key="3">
    <source>
        <dbReference type="Proteomes" id="UP000617734"/>
    </source>
</evidence>
<dbReference type="Proteomes" id="UP000617734">
    <property type="component" value="Unassembled WGS sequence"/>
</dbReference>
<dbReference type="PANTHER" id="PTHR43441">
    <property type="entry name" value="RIBOSOMAL-PROTEIN-SERINE ACETYLTRANSFERASE"/>
    <property type="match status" value="1"/>
</dbReference>
<feature type="domain" description="N-acetyltransferase" evidence="1">
    <location>
        <begin position="23"/>
        <end position="192"/>
    </location>
</feature>
<dbReference type="GO" id="GO:0005737">
    <property type="term" value="C:cytoplasm"/>
    <property type="evidence" value="ECO:0007669"/>
    <property type="project" value="TreeGrafter"/>
</dbReference>
<dbReference type="PANTHER" id="PTHR43441:SF10">
    <property type="entry name" value="ACETYLTRANSFERASE"/>
    <property type="match status" value="1"/>
</dbReference>
<dbReference type="GO" id="GO:1990189">
    <property type="term" value="F:protein N-terminal-serine acetyltransferase activity"/>
    <property type="evidence" value="ECO:0007669"/>
    <property type="project" value="TreeGrafter"/>
</dbReference>
<accession>A0A919GBN5</accession>
<dbReference type="Pfam" id="PF13302">
    <property type="entry name" value="Acetyltransf_3"/>
    <property type="match status" value="1"/>
</dbReference>
<dbReference type="GeneID" id="95356780"/>